<evidence type="ECO:0000256" key="1">
    <source>
        <dbReference type="SAM" id="MobiDB-lite"/>
    </source>
</evidence>
<evidence type="ECO:0000259" key="2">
    <source>
        <dbReference type="Pfam" id="PF14831"/>
    </source>
</evidence>
<dbReference type="HOGENOM" id="CLU_1759796_0_0_1"/>
<comment type="caution">
    <text evidence="3">The sequence shown here is derived from an EMBL/GenBank/DDBJ whole genome shotgun (WGS) entry which is preliminary data.</text>
</comment>
<dbReference type="InterPro" id="IPR028115">
    <property type="entry name" value="DUF4484"/>
</dbReference>
<reference evidence="3 4" key="1">
    <citation type="submission" date="2014-02" db="EMBL/GenBank/DDBJ databases">
        <title>Single nucleus genome sequencing reveals high similarity among nuclei of an endomycorrhizal fungus.</title>
        <authorList>
            <person name="Lin K."/>
            <person name="Geurts R."/>
            <person name="Zhang Z."/>
            <person name="Limpens E."/>
            <person name="Saunders D.G."/>
            <person name="Mu D."/>
            <person name="Pang E."/>
            <person name="Cao H."/>
            <person name="Cha H."/>
            <person name="Lin T."/>
            <person name="Zhou Q."/>
            <person name="Shang Y."/>
            <person name="Li Y."/>
            <person name="Ivanov S."/>
            <person name="Sharma T."/>
            <person name="Velzen R.V."/>
            <person name="Ruijter N.D."/>
            <person name="Aanen D.K."/>
            <person name="Win J."/>
            <person name="Kamoun S."/>
            <person name="Bisseling T."/>
            <person name="Huang S."/>
        </authorList>
    </citation>
    <scope>NUCLEOTIDE SEQUENCE [LARGE SCALE GENOMIC DNA]</scope>
    <source>
        <strain evidence="4">DAOM197198w</strain>
    </source>
</reference>
<organism evidence="3 4">
    <name type="scientific">Rhizophagus irregularis (strain DAOM 197198w)</name>
    <name type="common">Glomus intraradices</name>
    <dbReference type="NCBI Taxonomy" id="1432141"/>
    <lineage>
        <taxon>Eukaryota</taxon>
        <taxon>Fungi</taxon>
        <taxon>Fungi incertae sedis</taxon>
        <taxon>Mucoromycota</taxon>
        <taxon>Glomeromycotina</taxon>
        <taxon>Glomeromycetes</taxon>
        <taxon>Glomerales</taxon>
        <taxon>Glomeraceae</taxon>
        <taxon>Rhizophagus</taxon>
    </lineage>
</organism>
<feature type="compositionally biased region" description="Low complexity" evidence="1">
    <location>
        <begin position="34"/>
        <end position="47"/>
    </location>
</feature>
<accession>A0A015KDR3</accession>
<feature type="region of interest" description="Disordered" evidence="1">
    <location>
        <begin position="20"/>
        <end position="47"/>
    </location>
</feature>
<dbReference type="PANTHER" id="PTHR28153">
    <property type="entry name" value="PROTEIN, PUTATIVE-RELATED"/>
    <property type="match status" value="1"/>
</dbReference>
<keyword evidence="4" id="KW-1185">Reference proteome</keyword>
<gene>
    <name evidence="3" type="ORF">RirG_021170</name>
</gene>
<dbReference type="PANTHER" id="PTHR28153:SF1">
    <property type="entry name" value="DUF4484 DOMAIN-CONTAINING PROTEIN"/>
    <property type="match status" value="1"/>
</dbReference>
<protein>
    <recommendedName>
        <fullName evidence="2">DUF4484 domain-containing protein</fullName>
    </recommendedName>
</protein>
<feature type="domain" description="DUF4484" evidence="2">
    <location>
        <begin position="7"/>
        <end position="79"/>
    </location>
</feature>
<evidence type="ECO:0000313" key="3">
    <source>
        <dbReference type="EMBL" id="EXX77735.1"/>
    </source>
</evidence>
<proteinExistence type="predicted"/>
<dbReference type="AlphaFoldDB" id="A0A015KDR3"/>
<dbReference type="Proteomes" id="UP000022910">
    <property type="component" value="Unassembled WGS sequence"/>
</dbReference>
<dbReference type="Pfam" id="PF14831">
    <property type="entry name" value="DUF4484"/>
    <property type="match status" value="1"/>
</dbReference>
<dbReference type="OrthoDB" id="2152680at2759"/>
<name>A0A015KDR3_RHIIW</name>
<dbReference type="GO" id="GO:0005811">
    <property type="term" value="C:lipid droplet"/>
    <property type="evidence" value="ECO:0007669"/>
    <property type="project" value="TreeGrafter"/>
</dbReference>
<dbReference type="EMBL" id="JEMT01010241">
    <property type="protein sequence ID" value="EXX77735.1"/>
    <property type="molecule type" value="Genomic_DNA"/>
</dbReference>
<sequence length="148" mass="16964">MMFGGWFWWYGRDGYQRLNDDEEDEENGEEITLNNQNESSSGNSSNVEASEIEVEMIRFFQALTTNLFNTLRPMVTPNEVEEETIILYPDNLIQLGLDPQDDGAFVKELADIYFGKKIEVVGKGCNILIQFCSNLFSSIEDTCCCFRI</sequence>
<dbReference type="InterPro" id="IPR053056">
    <property type="entry name" value="Lipid_Metab_Assoc_Protein"/>
</dbReference>
<feature type="compositionally biased region" description="Acidic residues" evidence="1">
    <location>
        <begin position="20"/>
        <end position="29"/>
    </location>
</feature>
<evidence type="ECO:0000313" key="4">
    <source>
        <dbReference type="Proteomes" id="UP000022910"/>
    </source>
</evidence>